<name>R7T7B4_CAPTE</name>
<sequence>MAFLDRQRSNAWKQSEVFFDNTGLNLEYCFTEYANQGRKFVFFTTDMRKVSGGHRVVRIPLLTTSTACDAMFESSPGLVKVHEGENADLIWTTTEDITPSDMIRTFYHTYLTGQNNQLLEVIFGSIFTRNECHNRCVLLNGTHKTGVRIPSITTADAKSKYIIFLDVHDGVQNEEGVIYVFREFQFDIPL</sequence>
<dbReference type="EMBL" id="KB311418">
    <property type="protein sequence ID" value="ELT89288.1"/>
    <property type="molecule type" value="Genomic_DNA"/>
</dbReference>
<keyword evidence="3" id="KW-1185">Reference proteome</keyword>
<dbReference type="AlphaFoldDB" id="R7T7B4"/>
<evidence type="ECO:0000313" key="1">
    <source>
        <dbReference type="EMBL" id="ELT89288.1"/>
    </source>
</evidence>
<dbReference type="Proteomes" id="UP000014760">
    <property type="component" value="Unassembled WGS sequence"/>
</dbReference>
<reference evidence="2" key="3">
    <citation type="submission" date="2015-06" db="UniProtKB">
        <authorList>
            <consortium name="EnsemblMetazoa"/>
        </authorList>
    </citation>
    <scope>IDENTIFICATION</scope>
</reference>
<dbReference type="EnsemblMetazoa" id="CapteT213886">
    <property type="protein sequence ID" value="CapteP213886"/>
    <property type="gene ID" value="CapteG213886"/>
</dbReference>
<protein>
    <submittedName>
        <fullName evidence="1 2">Uncharacterized protein</fullName>
    </submittedName>
</protein>
<gene>
    <name evidence="1" type="ORF">CAPTEDRAFT_213886</name>
</gene>
<dbReference type="HOGENOM" id="CLU_1429283_0_0_1"/>
<organism evidence="1">
    <name type="scientific">Capitella teleta</name>
    <name type="common">Polychaete worm</name>
    <dbReference type="NCBI Taxonomy" id="283909"/>
    <lineage>
        <taxon>Eukaryota</taxon>
        <taxon>Metazoa</taxon>
        <taxon>Spiralia</taxon>
        <taxon>Lophotrochozoa</taxon>
        <taxon>Annelida</taxon>
        <taxon>Polychaeta</taxon>
        <taxon>Sedentaria</taxon>
        <taxon>Scolecida</taxon>
        <taxon>Capitellidae</taxon>
        <taxon>Capitella</taxon>
    </lineage>
</organism>
<reference evidence="3" key="1">
    <citation type="submission" date="2012-12" db="EMBL/GenBank/DDBJ databases">
        <authorList>
            <person name="Hellsten U."/>
            <person name="Grimwood J."/>
            <person name="Chapman J.A."/>
            <person name="Shapiro H."/>
            <person name="Aerts A."/>
            <person name="Otillar R.P."/>
            <person name="Terry A.Y."/>
            <person name="Boore J.L."/>
            <person name="Simakov O."/>
            <person name="Marletaz F."/>
            <person name="Cho S.-J."/>
            <person name="Edsinger-Gonzales E."/>
            <person name="Havlak P."/>
            <person name="Kuo D.-H."/>
            <person name="Larsson T."/>
            <person name="Lv J."/>
            <person name="Arendt D."/>
            <person name="Savage R."/>
            <person name="Osoegawa K."/>
            <person name="de Jong P."/>
            <person name="Lindberg D.R."/>
            <person name="Seaver E.C."/>
            <person name="Weisblat D.A."/>
            <person name="Putnam N.H."/>
            <person name="Grigoriev I.V."/>
            <person name="Rokhsar D.S."/>
        </authorList>
    </citation>
    <scope>NUCLEOTIDE SEQUENCE</scope>
    <source>
        <strain evidence="3">I ESC-2004</strain>
    </source>
</reference>
<accession>R7T7B4</accession>
<reference evidence="1 3" key="2">
    <citation type="journal article" date="2013" name="Nature">
        <title>Insights into bilaterian evolution from three spiralian genomes.</title>
        <authorList>
            <person name="Simakov O."/>
            <person name="Marletaz F."/>
            <person name="Cho S.J."/>
            <person name="Edsinger-Gonzales E."/>
            <person name="Havlak P."/>
            <person name="Hellsten U."/>
            <person name="Kuo D.H."/>
            <person name="Larsson T."/>
            <person name="Lv J."/>
            <person name="Arendt D."/>
            <person name="Savage R."/>
            <person name="Osoegawa K."/>
            <person name="de Jong P."/>
            <person name="Grimwood J."/>
            <person name="Chapman J.A."/>
            <person name="Shapiro H."/>
            <person name="Aerts A."/>
            <person name="Otillar R.P."/>
            <person name="Terry A.Y."/>
            <person name="Boore J.L."/>
            <person name="Grigoriev I.V."/>
            <person name="Lindberg D.R."/>
            <person name="Seaver E.C."/>
            <person name="Weisblat D.A."/>
            <person name="Putnam N.H."/>
            <person name="Rokhsar D.S."/>
        </authorList>
    </citation>
    <scope>NUCLEOTIDE SEQUENCE</scope>
    <source>
        <strain evidence="1 3">I ESC-2004</strain>
    </source>
</reference>
<evidence type="ECO:0000313" key="2">
    <source>
        <dbReference type="EnsemblMetazoa" id="CapteP213886"/>
    </source>
</evidence>
<evidence type="ECO:0000313" key="3">
    <source>
        <dbReference type="Proteomes" id="UP000014760"/>
    </source>
</evidence>
<dbReference type="EMBL" id="AMQN01014904">
    <property type="status" value="NOT_ANNOTATED_CDS"/>
    <property type="molecule type" value="Genomic_DNA"/>
</dbReference>
<proteinExistence type="predicted"/>